<proteinExistence type="predicted"/>
<keyword evidence="2" id="KW-0472">Membrane</keyword>
<reference evidence="5" key="1">
    <citation type="submission" date="2011-02" db="EMBL/GenBank/DDBJ databases">
        <title>The Genome Sequence of Capsaspora owczarzaki ATCC 30864.</title>
        <authorList>
            <person name="Russ C."/>
            <person name="Cuomo C."/>
            <person name="Burger G."/>
            <person name="Gray M.W."/>
            <person name="Holland P.W.H."/>
            <person name="King N."/>
            <person name="Lang F.B.F."/>
            <person name="Roger A.J."/>
            <person name="Ruiz-Trillo I."/>
            <person name="Young S.K."/>
            <person name="Zeng Q."/>
            <person name="Gargeya S."/>
            <person name="Alvarado L."/>
            <person name="Berlin A."/>
            <person name="Chapman S.B."/>
            <person name="Chen Z."/>
            <person name="Freedman E."/>
            <person name="Gellesch M."/>
            <person name="Goldberg J."/>
            <person name="Griggs A."/>
            <person name="Gujja S."/>
            <person name="Heilman E."/>
            <person name="Heiman D."/>
            <person name="Howarth C."/>
            <person name="Mehta T."/>
            <person name="Neiman D."/>
            <person name="Pearson M."/>
            <person name="Roberts A."/>
            <person name="Saif S."/>
            <person name="Shea T."/>
            <person name="Shenoy N."/>
            <person name="Sisk P."/>
            <person name="Stolte C."/>
            <person name="Sykes S."/>
            <person name="White J."/>
            <person name="Yandava C."/>
            <person name="Haas B."/>
            <person name="Nusbaum C."/>
            <person name="Birren B."/>
        </authorList>
    </citation>
    <scope>NUCLEOTIDE SEQUENCE</scope>
    <source>
        <strain evidence="5">ATCC 30864</strain>
    </source>
</reference>
<keyword evidence="3" id="KW-0732">Signal</keyword>
<evidence type="ECO:0000256" key="1">
    <source>
        <dbReference type="SAM" id="MobiDB-lite"/>
    </source>
</evidence>
<feature type="region of interest" description="Disordered" evidence="1">
    <location>
        <begin position="645"/>
        <end position="673"/>
    </location>
</feature>
<dbReference type="PhylomeDB" id="A0A0D2WKD1"/>
<name>A0A0D2WKD1_CAPO3</name>
<accession>A0A0D2WKD1</accession>
<dbReference type="RefSeq" id="XP_004349929.1">
    <property type="nucleotide sequence ID" value="XM_004349879.1"/>
</dbReference>
<evidence type="ECO:0008006" key="6">
    <source>
        <dbReference type="Google" id="ProtNLM"/>
    </source>
</evidence>
<dbReference type="Proteomes" id="UP000008743">
    <property type="component" value="Unassembled WGS sequence"/>
</dbReference>
<keyword evidence="5" id="KW-1185">Reference proteome</keyword>
<feature type="region of interest" description="Disordered" evidence="1">
    <location>
        <begin position="558"/>
        <end position="588"/>
    </location>
</feature>
<feature type="signal peptide" evidence="3">
    <location>
        <begin position="1"/>
        <end position="25"/>
    </location>
</feature>
<feature type="region of interest" description="Disordered" evidence="1">
    <location>
        <begin position="753"/>
        <end position="789"/>
    </location>
</feature>
<dbReference type="PANTHER" id="PTHR11319:SF35">
    <property type="entry name" value="OUTER MEMBRANE PROTEIN PMPC-RELATED"/>
    <property type="match status" value="1"/>
</dbReference>
<dbReference type="InterPro" id="IPR011050">
    <property type="entry name" value="Pectin_lyase_fold/virulence"/>
</dbReference>
<dbReference type="STRING" id="595528.A0A0D2WKD1"/>
<evidence type="ECO:0000313" key="4">
    <source>
        <dbReference type="EMBL" id="KJE90028.1"/>
    </source>
</evidence>
<feature type="transmembrane region" description="Helical" evidence="2">
    <location>
        <begin position="677"/>
        <end position="700"/>
    </location>
</feature>
<organism evidence="4 5">
    <name type="scientific">Capsaspora owczarzaki (strain ATCC 30864)</name>
    <dbReference type="NCBI Taxonomy" id="595528"/>
    <lineage>
        <taxon>Eukaryota</taxon>
        <taxon>Filasterea</taxon>
        <taxon>Capsaspora</taxon>
    </lineage>
</organism>
<gene>
    <name evidence="4" type="ORF">CAOG_001409</name>
</gene>
<keyword evidence="2" id="KW-1133">Transmembrane helix</keyword>
<dbReference type="InterPro" id="IPR006626">
    <property type="entry name" value="PbH1"/>
</dbReference>
<feature type="compositionally biased region" description="Polar residues" evidence="1">
    <location>
        <begin position="837"/>
        <end position="854"/>
    </location>
</feature>
<dbReference type="SMART" id="SM00710">
    <property type="entry name" value="PbH1"/>
    <property type="match status" value="5"/>
</dbReference>
<dbReference type="SUPFAM" id="SSF51126">
    <property type="entry name" value="Pectin lyase-like"/>
    <property type="match status" value="2"/>
</dbReference>
<dbReference type="EMBL" id="KE346361">
    <property type="protein sequence ID" value="KJE90028.1"/>
    <property type="molecule type" value="Genomic_DNA"/>
</dbReference>
<dbReference type="InParanoid" id="A0A0D2WKD1"/>
<keyword evidence="2" id="KW-0812">Transmembrane</keyword>
<feature type="region of interest" description="Disordered" evidence="1">
    <location>
        <begin position="820"/>
        <end position="854"/>
    </location>
</feature>
<dbReference type="AlphaFoldDB" id="A0A0D2WKD1"/>
<feature type="region of interest" description="Disordered" evidence="1">
    <location>
        <begin position="607"/>
        <end position="628"/>
    </location>
</feature>
<evidence type="ECO:0000256" key="2">
    <source>
        <dbReference type="SAM" id="Phobius"/>
    </source>
</evidence>
<sequence>MRPLGLLLLLWLAWLAGVAIAPAIAQECSNSGPVANVGAIQALLNNASMTTICLPAQTYSITTVLTVSRSVNIVGTNTVFNLGGSTARFITISANLPLVSISGIRFNAQSSTYLLESKGRVMYVDSGTRLVWRNSVVLDALMYYGGALYLNTGASVEGTGLSFTGCGGVSGYAGYWYGGVVYLMTTASFSCTGCNFQDGYLAGASSLGAVFYLASPSYVRLYNSTITGNQGSNNAGVAYLDDDSVFEAFNSTITRNRADPTGGGAGYGGVLYAVDRADIWFQDCTVTSNLAAATGGVIYAGVSANITILRSNFSSNSASSDSGVMYVGNGAGIVIDSSTFLSNSASTDAGVIRTGTTAQITITSSTFSQNSASGAGGVFLLEGANSAVTASDTVFSSNQATSGGVLDMISSNTLRASFFRCNFTANMLSASGTGGTVFRVRNNQIVVVDSILTGNVRASTSSNTGMIQVDSSGRVGVVNSQLSGNSGTRQFDALLASATLLTLGASITPSGSTMINEPNLAAYCIDCKAIAPFLCTAVPACAFVSSSQVVTPASLLSSATPSSATPSVTPSSATPSVTPSSATPSVTPASVATPLTFVESSATPVASSATPSVPASSSVVTTPPLSSHSSTVVSILPATTTPLLHSSATPPLAPSSSVSSSGTPASPNSQTSSSDNISIIAAVSGAAGGLLFVCLLVFVMRRRRTAAKRRASQEPNSMPIQANPLAAPVPDYERKPSYIHAVHQSTLANPIYDAVGQSSPRQPPRPPKSGKHEEALYTDASSRSPNTQGTQYASLVQGWHSNSNSSSEYQVPRETFAEYQVPGGTGSQYQVPHEASSEYQVPHASSPTYATLDL</sequence>
<evidence type="ECO:0000313" key="5">
    <source>
        <dbReference type="Proteomes" id="UP000008743"/>
    </source>
</evidence>
<evidence type="ECO:0000256" key="3">
    <source>
        <dbReference type="SAM" id="SignalP"/>
    </source>
</evidence>
<dbReference type="PANTHER" id="PTHR11319">
    <property type="entry name" value="G PROTEIN-COUPLED RECEPTOR-RELATED"/>
    <property type="match status" value="1"/>
</dbReference>
<feature type="chain" id="PRO_5002266422" description="Right handed beta helix domain-containing protein" evidence="3">
    <location>
        <begin position="26"/>
        <end position="854"/>
    </location>
</feature>
<dbReference type="eggNOG" id="ENOG502SDMT">
    <property type="taxonomic scope" value="Eukaryota"/>
</dbReference>
<protein>
    <recommendedName>
        <fullName evidence="6">Right handed beta helix domain-containing protein</fullName>
    </recommendedName>
</protein>
<feature type="compositionally biased region" description="Low complexity" evidence="1">
    <location>
        <begin position="645"/>
        <end position="669"/>
    </location>
</feature>
<feature type="compositionally biased region" description="Polar residues" evidence="1">
    <location>
        <begin position="779"/>
        <end position="789"/>
    </location>
</feature>